<organism evidence="1 2">
    <name type="scientific">Rubripirellula obstinata</name>
    <dbReference type="NCBI Taxonomy" id="406547"/>
    <lineage>
        <taxon>Bacteria</taxon>
        <taxon>Pseudomonadati</taxon>
        <taxon>Planctomycetota</taxon>
        <taxon>Planctomycetia</taxon>
        <taxon>Pirellulales</taxon>
        <taxon>Pirellulaceae</taxon>
        <taxon>Rubripirellula</taxon>
    </lineage>
</organism>
<comment type="caution">
    <text evidence="1">The sequence shown here is derived from an EMBL/GenBank/DDBJ whole genome shotgun (WGS) entry which is preliminary data.</text>
</comment>
<proteinExistence type="predicted"/>
<gene>
    <name evidence="1" type="ORF">LF1_13850</name>
</gene>
<sequence length="44" mass="4721">MREEKTGASIDTSIIIVYANCPARKAKSDLPEADLCRLIAAQSA</sequence>
<dbReference type="Proteomes" id="UP000322699">
    <property type="component" value="Unassembled WGS sequence"/>
</dbReference>
<evidence type="ECO:0000313" key="2">
    <source>
        <dbReference type="Proteomes" id="UP000322699"/>
    </source>
</evidence>
<evidence type="ECO:0000313" key="1">
    <source>
        <dbReference type="EMBL" id="KAA1258861.1"/>
    </source>
</evidence>
<name>A0A5B1CF70_9BACT</name>
<reference evidence="1 2" key="1">
    <citation type="submission" date="2019-08" db="EMBL/GenBank/DDBJ databases">
        <title>Deep-cultivation of Planctomycetes and their phenomic and genomic characterization uncovers novel biology.</title>
        <authorList>
            <person name="Wiegand S."/>
            <person name="Jogler M."/>
            <person name="Boedeker C."/>
            <person name="Pinto D."/>
            <person name="Vollmers J."/>
            <person name="Rivas-Marin E."/>
            <person name="Kohn T."/>
            <person name="Peeters S.H."/>
            <person name="Heuer A."/>
            <person name="Rast P."/>
            <person name="Oberbeckmann S."/>
            <person name="Bunk B."/>
            <person name="Jeske O."/>
            <person name="Meyerdierks A."/>
            <person name="Storesund J.E."/>
            <person name="Kallscheuer N."/>
            <person name="Luecker S."/>
            <person name="Lage O.M."/>
            <person name="Pohl T."/>
            <person name="Merkel B.J."/>
            <person name="Hornburger P."/>
            <person name="Mueller R.-W."/>
            <person name="Bruemmer F."/>
            <person name="Labrenz M."/>
            <person name="Spormann A.M."/>
            <person name="Op Den Camp H."/>
            <person name="Overmann J."/>
            <person name="Amann R."/>
            <person name="Jetten M.S.M."/>
            <person name="Mascher T."/>
            <person name="Medema M.H."/>
            <person name="Devos D.P."/>
            <person name="Kaster A.-K."/>
            <person name="Ovreas L."/>
            <person name="Rohde M."/>
            <person name="Galperin M.Y."/>
            <person name="Jogler C."/>
        </authorList>
    </citation>
    <scope>NUCLEOTIDE SEQUENCE [LARGE SCALE GENOMIC DNA]</scope>
    <source>
        <strain evidence="1 2">LF1</strain>
    </source>
</reference>
<dbReference type="EMBL" id="VRLW01000001">
    <property type="protein sequence ID" value="KAA1258861.1"/>
    <property type="molecule type" value="Genomic_DNA"/>
</dbReference>
<keyword evidence="2" id="KW-1185">Reference proteome</keyword>
<dbReference type="AlphaFoldDB" id="A0A5B1CF70"/>
<accession>A0A5B1CF70</accession>
<protein>
    <submittedName>
        <fullName evidence="1">Uncharacterized protein</fullName>
    </submittedName>
</protein>